<sequence length="147" mass="17101">MECLGCNLANKQEPVHVVLEDEYVCCFLDHSPYNEGHILILPKKHTRYFYELDEKTSNSIMNSAKILSKVVKELFKSDGITICQNGGKFDELTHFHMHVVPRYKGQNFADFYAEELEHVVDDIRLSKTKRKIINAVNVLRESRSVLW</sequence>
<reference evidence="4" key="2">
    <citation type="submission" date="2020-09" db="EMBL/GenBank/DDBJ databases">
        <authorList>
            <person name="Sun Q."/>
            <person name="Zhou Y."/>
        </authorList>
    </citation>
    <scope>NUCLEOTIDE SEQUENCE</scope>
    <source>
        <strain evidence="4">CGMCC 1.6333</strain>
    </source>
</reference>
<dbReference type="OrthoDB" id="9784774at2"/>
<reference evidence="4" key="1">
    <citation type="journal article" date="2014" name="Int. J. Syst. Evol. Microbiol.">
        <title>Complete genome sequence of Corynebacterium casei LMG S-19264T (=DSM 44701T), isolated from a smear-ripened cheese.</title>
        <authorList>
            <consortium name="US DOE Joint Genome Institute (JGI-PGF)"/>
            <person name="Walter F."/>
            <person name="Albersmeier A."/>
            <person name="Kalinowski J."/>
            <person name="Ruckert C."/>
        </authorList>
    </citation>
    <scope>NUCLEOTIDE SEQUENCE</scope>
    <source>
        <strain evidence="4">CGMCC 1.6333</strain>
    </source>
</reference>
<dbReference type="Gene3D" id="3.30.428.10">
    <property type="entry name" value="HIT-like"/>
    <property type="match status" value="1"/>
</dbReference>
<dbReference type="PRINTS" id="PR00332">
    <property type="entry name" value="HISTRIAD"/>
</dbReference>
<dbReference type="EMBL" id="BMLG01000001">
    <property type="protein sequence ID" value="GGM20904.1"/>
    <property type="molecule type" value="Genomic_DNA"/>
</dbReference>
<dbReference type="GO" id="GO:0009117">
    <property type="term" value="P:nucleotide metabolic process"/>
    <property type="evidence" value="ECO:0007669"/>
    <property type="project" value="TreeGrafter"/>
</dbReference>
<gene>
    <name evidence="4" type="ORF">GCM10011351_03450</name>
</gene>
<dbReference type="SUPFAM" id="SSF54197">
    <property type="entry name" value="HIT-like"/>
    <property type="match status" value="1"/>
</dbReference>
<keyword evidence="5" id="KW-1185">Reference proteome</keyword>
<dbReference type="InterPro" id="IPR011146">
    <property type="entry name" value="HIT-like"/>
</dbReference>
<proteinExistence type="predicted"/>
<dbReference type="InterPro" id="IPR001310">
    <property type="entry name" value="Histidine_triad_HIT"/>
</dbReference>
<feature type="domain" description="HIT" evidence="3">
    <location>
        <begin position="4"/>
        <end position="109"/>
    </location>
</feature>
<dbReference type="InterPro" id="IPR036265">
    <property type="entry name" value="HIT-like_sf"/>
</dbReference>
<feature type="active site" description="Tele-AMP-histidine intermediate" evidence="1">
    <location>
        <position position="98"/>
    </location>
</feature>
<evidence type="ECO:0000256" key="1">
    <source>
        <dbReference type="PIRSR" id="PIRSR601310-1"/>
    </source>
</evidence>
<evidence type="ECO:0000313" key="5">
    <source>
        <dbReference type="Proteomes" id="UP000618460"/>
    </source>
</evidence>
<comment type="caution">
    <text evidence="4">The sequence shown here is derived from an EMBL/GenBank/DDBJ whole genome shotgun (WGS) entry which is preliminary data.</text>
</comment>
<evidence type="ECO:0000313" key="4">
    <source>
        <dbReference type="EMBL" id="GGM20904.1"/>
    </source>
</evidence>
<accession>A0A917WQA3</accession>
<dbReference type="Proteomes" id="UP000618460">
    <property type="component" value="Unassembled WGS sequence"/>
</dbReference>
<dbReference type="PROSITE" id="PS51084">
    <property type="entry name" value="HIT_2"/>
    <property type="match status" value="1"/>
</dbReference>
<evidence type="ECO:0000256" key="2">
    <source>
        <dbReference type="PROSITE-ProRule" id="PRU00464"/>
    </source>
</evidence>
<name>A0A917WQA3_9BACI</name>
<dbReference type="GO" id="GO:0003824">
    <property type="term" value="F:catalytic activity"/>
    <property type="evidence" value="ECO:0007669"/>
    <property type="project" value="InterPro"/>
</dbReference>
<protein>
    <submittedName>
        <fullName evidence="4">HIT family protein</fullName>
    </submittedName>
</protein>
<feature type="short sequence motif" description="Histidine triad motif" evidence="2">
    <location>
        <begin position="94"/>
        <end position="98"/>
    </location>
</feature>
<dbReference type="PANTHER" id="PTHR46648">
    <property type="entry name" value="HIT FAMILY PROTEIN 1"/>
    <property type="match status" value="1"/>
</dbReference>
<organism evidence="4 5">
    <name type="scientific">Paraliobacillus quinghaiensis</name>
    <dbReference type="NCBI Taxonomy" id="470815"/>
    <lineage>
        <taxon>Bacteria</taxon>
        <taxon>Bacillati</taxon>
        <taxon>Bacillota</taxon>
        <taxon>Bacilli</taxon>
        <taxon>Bacillales</taxon>
        <taxon>Bacillaceae</taxon>
        <taxon>Paraliobacillus</taxon>
    </lineage>
</organism>
<dbReference type="PANTHER" id="PTHR46648:SF1">
    <property type="entry name" value="ADENOSINE 5'-MONOPHOSPHORAMIDASE HNT1"/>
    <property type="match status" value="1"/>
</dbReference>
<dbReference type="Pfam" id="PF01230">
    <property type="entry name" value="HIT"/>
    <property type="match status" value="1"/>
</dbReference>
<evidence type="ECO:0000259" key="3">
    <source>
        <dbReference type="PROSITE" id="PS51084"/>
    </source>
</evidence>
<dbReference type="AlphaFoldDB" id="A0A917WQA3"/>